<dbReference type="FunFam" id="1.10.3730.20:FF:000001">
    <property type="entry name" value="Quaternary ammonium compound resistance transporter SugE"/>
    <property type="match status" value="1"/>
</dbReference>
<evidence type="ECO:0000256" key="4">
    <source>
        <dbReference type="ARBA" id="ARBA00022692"/>
    </source>
</evidence>
<evidence type="ECO:0000313" key="10">
    <source>
        <dbReference type="Proteomes" id="UP000577707"/>
    </source>
</evidence>
<dbReference type="RefSeq" id="WP_183547082.1">
    <property type="nucleotide sequence ID" value="NZ_BMQT01000014.1"/>
</dbReference>
<proteinExistence type="inferred from homology"/>
<comment type="similarity">
    <text evidence="7">Belongs to the drug/metabolite transporter (DMT) superfamily. Small multidrug resistance (SMR) (TC 2.A.7.1) family.</text>
</comment>
<dbReference type="InterPro" id="IPR000390">
    <property type="entry name" value="Small_drug/metabolite_transptr"/>
</dbReference>
<feature type="transmembrane region" description="Helical" evidence="8">
    <location>
        <begin position="58"/>
        <end position="79"/>
    </location>
</feature>
<dbReference type="InterPro" id="IPR045324">
    <property type="entry name" value="Small_multidrug_res"/>
</dbReference>
<evidence type="ECO:0000256" key="5">
    <source>
        <dbReference type="ARBA" id="ARBA00022989"/>
    </source>
</evidence>
<dbReference type="GO" id="GO:0005886">
    <property type="term" value="C:plasma membrane"/>
    <property type="evidence" value="ECO:0007669"/>
    <property type="project" value="UniProtKB-SubCell"/>
</dbReference>
<dbReference type="PANTHER" id="PTHR30561:SF1">
    <property type="entry name" value="MULTIDRUG TRANSPORTER EMRE"/>
    <property type="match status" value="1"/>
</dbReference>
<evidence type="ECO:0000256" key="8">
    <source>
        <dbReference type="SAM" id="Phobius"/>
    </source>
</evidence>
<organism evidence="9 10">
    <name type="scientific">Nocardioides albus</name>
    <dbReference type="NCBI Taxonomy" id="1841"/>
    <lineage>
        <taxon>Bacteria</taxon>
        <taxon>Bacillati</taxon>
        <taxon>Actinomycetota</taxon>
        <taxon>Actinomycetes</taxon>
        <taxon>Propionibacteriales</taxon>
        <taxon>Nocardioidaceae</taxon>
        <taxon>Nocardioides</taxon>
    </lineage>
</organism>
<dbReference type="InterPro" id="IPR037185">
    <property type="entry name" value="EmrE-like"/>
</dbReference>
<evidence type="ECO:0000256" key="7">
    <source>
        <dbReference type="RuleBase" id="RU003942"/>
    </source>
</evidence>
<evidence type="ECO:0000256" key="2">
    <source>
        <dbReference type="ARBA" id="ARBA00022448"/>
    </source>
</evidence>
<dbReference type="Gene3D" id="1.10.3730.20">
    <property type="match status" value="1"/>
</dbReference>
<dbReference type="EMBL" id="JACHXG010000006">
    <property type="protein sequence ID" value="MBB3090402.1"/>
    <property type="molecule type" value="Genomic_DNA"/>
</dbReference>
<keyword evidence="6 8" id="KW-0472">Membrane</keyword>
<dbReference type="Proteomes" id="UP000577707">
    <property type="component" value="Unassembled WGS sequence"/>
</dbReference>
<reference evidence="9 10" key="1">
    <citation type="submission" date="2020-08" db="EMBL/GenBank/DDBJ databases">
        <title>Genomic Encyclopedia of Type Strains, Phase III (KMG-III): the genomes of soil and plant-associated and newly described type strains.</title>
        <authorList>
            <person name="Whitman W."/>
        </authorList>
    </citation>
    <scope>NUCLEOTIDE SEQUENCE [LARGE SCALE GENOMIC DNA]</scope>
    <source>
        <strain evidence="9 10">CECT 3302</strain>
    </source>
</reference>
<keyword evidence="4 7" id="KW-0812">Transmembrane</keyword>
<protein>
    <submittedName>
        <fullName evidence="9">Small multidrug resistance pump</fullName>
    </submittedName>
</protein>
<dbReference type="PANTHER" id="PTHR30561">
    <property type="entry name" value="SMR FAMILY PROTON-DEPENDENT DRUG EFFLUX TRANSPORTER SUGE"/>
    <property type="match status" value="1"/>
</dbReference>
<sequence length="107" mass="10983">MYAATLLVVAIAIEVASTALLPRTEGFRNPAWTVGVVAGYASSIWLLSIVVERMPVSVAYAIWSGLGTALVAAIGVMFLGEHLTAAKAGFLAMIVVGVVGLNLSGAH</sequence>
<keyword evidence="10" id="KW-1185">Reference proteome</keyword>
<dbReference type="GO" id="GO:0022857">
    <property type="term" value="F:transmembrane transporter activity"/>
    <property type="evidence" value="ECO:0007669"/>
    <property type="project" value="InterPro"/>
</dbReference>
<evidence type="ECO:0000256" key="1">
    <source>
        <dbReference type="ARBA" id="ARBA00004651"/>
    </source>
</evidence>
<dbReference type="SUPFAM" id="SSF103481">
    <property type="entry name" value="Multidrug resistance efflux transporter EmrE"/>
    <property type="match status" value="1"/>
</dbReference>
<feature type="transmembrane region" description="Helical" evidence="8">
    <location>
        <begin position="34"/>
        <end position="51"/>
    </location>
</feature>
<keyword evidence="2" id="KW-0813">Transport</keyword>
<evidence type="ECO:0000256" key="6">
    <source>
        <dbReference type="ARBA" id="ARBA00023136"/>
    </source>
</evidence>
<keyword evidence="5 8" id="KW-1133">Transmembrane helix</keyword>
<gene>
    <name evidence="9" type="ORF">FHS12_003354</name>
</gene>
<dbReference type="Pfam" id="PF00893">
    <property type="entry name" value="Multi_Drug_Res"/>
    <property type="match status" value="1"/>
</dbReference>
<comment type="subcellular location">
    <subcellularLocation>
        <location evidence="1 7">Cell membrane</location>
        <topology evidence="1 7">Multi-pass membrane protein</topology>
    </subcellularLocation>
</comment>
<evidence type="ECO:0000313" key="9">
    <source>
        <dbReference type="EMBL" id="MBB3090402.1"/>
    </source>
</evidence>
<name>A0A7W5F9U0_9ACTN</name>
<keyword evidence="3" id="KW-1003">Cell membrane</keyword>
<feature type="transmembrane region" description="Helical" evidence="8">
    <location>
        <begin position="85"/>
        <end position="103"/>
    </location>
</feature>
<evidence type="ECO:0000256" key="3">
    <source>
        <dbReference type="ARBA" id="ARBA00022475"/>
    </source>
</evidence>
<comment type="caution">
    <text evidence="9">The sequence shown here is derived from an EMBL/GenBank/DDBJ whole genome shotgun (WGS) entry which is preliminary data.</text>
</comment>
<accession>A0A7W5F9U0</accession>
<dbReference type="AlphaFoldDB" id="A0A7W5F9U0"/>